<sequence>MWRNVKGALKEAADCTIRRRRRARRKKWMSEETWEVIEKRKEAKLRSEAGRADNYEVELARAEYWSLHSEVRRLARRDKRRQTKEKVSEAEILINKNEGQSQRIAYKSIKELNGCVNKRKAIPVKD</sequence>
<evidence type="ECO:0000313" key="1">
    <source>
        <dbReference type="EMBL" id="KAK4299283.1"/>
    </source>
</evidence>
<name>A0AAE1TUW2_9EUCA</name>
<dbReference type="Proteomes" id="UP001292094">
    <property type="component" value="Unassembled WGS sequence"/>
</dbReference>
<proteinExistence type="predicted"/>
<evidence type="ECO:0000313" key="2">
    <source>
        <dbReference type="Proteomes" id="UP001292094"/>
    </source>
</evidence>
<dbReference type="EMBL" id="JAWZYT010003273">
    <property type="protein sequence ID" value="KAK4299283.1"/>
    <property type="molecule type" value="Genomic_DNA"/>
</dbReference>
<dbReference type="AlphaFoldDB" id="A0AAE1TUW2"/>
<keyword evidence="2" id="KW-1185">Reference proteome</keyword>
<reference evidence="1" key="1">
    <citation type="submission" date="2023-11" db="EMBL/GenBank/DDBJ databases">
        <title>Genome assemblies of two species of porcelain crab, Petrolisthes cinctipes and Petrolisthes manimaculis (Anomura: Porcellanidae).</title>
        <authorList>
            <person name="Angst P."/>
        </authorList>
    </citation>
    <scope>NUCLEOTIDE SEQUENCE</scope>
    <source>
        <strain evidence="1">PB745_02</strain>
        <tissue evidence="1">Gill</tissue>
    </source>
</reference>
<accession>A0AAE1TUW2</accession>
<organism evidence="1 2">
    <name type="scientific">Petrolisthes manimaculis</name>
    <dbReference type="NCBI Taxonomy" id="1843537"/>
    <lineage>
        <taxon>Eukaryota</taxon>
        <taxon>Metazoa</taxon>
        <taxon>Ecdysozoa</taxon>
        <taxon>Arthropoda</taxon>
        <taxon>Crustacea</taxon>
        <taxon>Multicrustacea</taxon>
        <taxon>Malacostraca</taxon>
        <taxon>Eumalacostraca</taxon>
        <taxon>Eucarida</taxon>
        <taxon>Decapoda</taxon>
        <taxon>Pleocyemata</taxon>
        <taxon>Anomura</taxon>
        <taxon>Galatheoidea</taxon>
        <taxon>Porcellanidae</taxon>
        <taxon>Petrolisthes</taxon>
    </lineage>
</organism>
<protein>
    <submittedName>
        <fullName evidence="1">Uncharacterized protein</fullName>
    </submittedName>
</protein>
<comment type="caution">
    <text evidence="1">The sequence shown here is derived from an EMBL/GenBank/DDBJ whole genome shotgun (WGS) entry which is preliminary data.</text>
</comment>
<gene>
    <name evidence="1" type="ORF">Pmani_028425</name>
</gene>